<dbReference type="OrthoDB" id="1728696at2759"/>
<dbReference type="PANTHER" id="PTHR11439">
    <property type="entry name" value="GAG-POL-RELATED RETROTRANSPOSON"/>
    <property type="match status" value="1"/>
</dbReference>
<accession>A0A5C7HWD0</accession>
<gene>
    <name evidence="2" type="ORF">EZV62_012402</name>
</gene>
<keyword evidence="1" id="KW-1133">Transmembrane helix</keyword>
<evidence type="ECO:0000256" key="1">
    <source>
        <dbReference type="SAM" id="Phobius"/>
    </source>
</evidence>
<proteinExistence type="predicted"/>
<keyword evidence="1" id="KW-0812">Transmembrane</keyword>
<dbReference type="AlphaFoldDB" id="A0A5C7HWD0"/>
<dbReference type="EMBL" id="VAHF01000005">
    <property type="protein sequence ID" value="TXG61039.1"/>
    <property type="molecule type" value="Genomic_DNA"/>
</dbReference>
<keyword evidence="3" id="KW-1185">Reference proteome</keyword>
<dbReference type="Proteomes" id="UP000323000">
    <property type="component" value="Chromosome 5"/>
</dbReference>
<name>A0A5C7HWD0_9ROSI</name>
<sequence>MNGHTIDRCYFLHGFPSRHKLHGKDVKPRGKKSTNSLAISNEGMPETKQFTVNEYDQIITHLGKETGNTESFINTSGNDHKAINDVKTFLRYYFKLKNLGVLKYFLEPAKFPMEQSLKLTSTEGDLLKDPTHYRRLVEKLIYLTITRPETSFSVNTLTQFMQEPRQPHINAVHRLLRIPQPRPAPLPSLQSIFVPSSIITLSSLSFSAALPPPLMSRDSSSNSRPLLALASLSVRLSSTSSNVESSDWVTFDACHPLVVDFLLLACTIAYLLSIFRYGLFDYY</sequence>
<keyword evidence="1" id="KW-0472">Membrane</keyword>
<comment type="caution">
    <text evidence="2">The sequence shown here is derived from an EMBL/GenBank/DDBJ whole genome shotgun (WGS) entry which is preliminary data.</text>
</comment>
<feature type="transmembrane region" description="Helical" evidence="1">
    <location>
        <begin position="257"/>
        <end position="279"/>
    </location>
</feature>
<reference evidence="3" key="1">
    <citation type="journal article" date="2019" name="Gigascience">
        <title>De novo genome assembly of the endangered Acer yangbiense, a plant species with extremely small populations endemic to Yunnan Province, China.</title>
        <authorList>
            <person name="Yang J."/>
            <person name="Wariss H.M."/>
            <person name="Tao L."/>
            <person name="Zhang R."/>
            <person name="Yun Q."/>
            <person name="Hollingsworth P."/>
            <person name="Dao Z."/>
            <person name="Luo G."/>
            <person name="Guo H."/>
            <person name="Ma Y."/>
            <person name="Sun W."/>
        </authorList>
    </citation>
    <scope>NUCLEOTIDE SEQUENCE [LARGE SCALE GENOMIC DNA]</scope>
    <source>
        <strain evidence="3">cv. Malutang</strain>
    </source>
</reference>
<protein>
    <submittedName>
        <fullName evidence="2">Uncharacterized protein</fullName>
    </submittedName>
</protein>
<organism evidence="2 3">
    <name type="scientific">Acer yangbiense</name>
    <dbReference type="NCBI Taxonomy" id="1000413"/>
    <lineage>
        <taxon>Eukaryota</taxon>
        <taxon>Viridiplantae</taxon>
        <taxon>Streptophyta</taxon>
        <taxon>Embryophyta</taxon>
        <taxon>Tracheophyta</taxon>
        <taxon>Spermatophyta</taxon>
        <taxon>Magnoliopsida</taxon>
        <taxon>eudicotyledons</taxon>
        <taxon>Gunneridae</taxon>
        <taxon>Pentapetalae</taxon>
        <taxon>rosids</taxon>
        <taxon>malvids</taxon>
        <taxon>Sapindales</taxon>
        <taxon>Sapindaceae</taxon>
        <taxon>Hippocastanoideae</taxon>
        <taxon>Acereae</taxon>
        <taxon>Acer</taxon>
    </lineage>
</organism>
<dbReference type="PANTHER" id="PTHR11439:SF498">
    <property type="entry name" value="DNAK FAMILY PROTEIN"/>
    <property type="match status" value="1"/>
</dbReference>
<evidence type="ECO:0000313" key="3">
    <source>
        <dbReference type="Proteomes" id="UP000323000"/>
    </source>
</evidence>
<evidence type="ECO:0000313" key="2">
    <source>
        <dbReference type="EMBL" id="TXG61039.1"/>
    </source>
</evidence>